<reference evidence="1 2" key="1">
    <citation type="submission" date="2022-08" db="EMBL/GenBank/DDBJ databases">
        <title>Algoriphagus sp. CAU 1643 isolated from mud.</title>
        <authorList>
            <person name="Kim W."/>
        </authorList>
    </citation>
    <scope>NUCLEOTIDE SEQUENCE [LARGE SCALE GENOMIC DNA]</scope>
    <source>
        <strain evidence="1 2">CAU 1643</strain>
    </source>
</reference>
<dbReference type="InterPro" id="IPR038765">
    <property type="entry name" value="Papain-like_cys_pep_sf"/>
</dbReference>
<name>A0ABT2G797_9BACT</name>
<evidence type="ECO:0000313" key="2">
    <source>
        <dbReference type="Proteomes" id="UP001206788"/>
    </source>
</evidence>
<sequence>MDWKVNYEEVSSDFKTGDVVLMHGDFPMSKMIQFLEGSKWTHSGMLVLAKDIGKEGVWPDVLFWESNSLTNLPCLITGKSKTGPMLVPFKERLQTNMNNYYDSIFAVRPNTTPIDQDALKKLVDFMPTVMDATFPTDLKMWYENIEGRKEGKFSGPAQIFCSELLTMTFQAMGVMSKNWVPNAARPKDYSAEGTIPFLKRGFLEPEIYLNIPKTTK</sequence>
<comment type="caution">
    <text evidence="1">The sequence shown here is derived from an EMBL/GenBank/DDBJ whole genome shotgun (WGS) entry which is preliminary data.</text>
</comment>
<keyword evidence="2" id="KW-1185">Reference proteome</keyword>
<dbReference type="Proteomes" id="UP001206788">
    <property type="component" value="Unassembled WGS sequence"/>
</dbReference>
<dbReference type="EMBL" id="JANWGH010000001">
    <property type="protein sequence ID" value="MCS5490341.1"/>
    <property type="molecule type" value="Genomic_DNA"/>
</dbReference>
<proteinExistence type="predicted"/>
<evidence type="ECO:0000313" key="1">
    <source>
        <dbReference type="EMBL" id="MCS5490341.1"/>
    </source>
</evidence>
<organism evidence="1 2">
    <name type="scientific">Algoriphagus limi</name>
    <dbReference type="NCBI Taxonomy" id="2975273"/>
    <lineage>
        <taxon>Bacteria</taxon>
        <taxon>Pseudomonadati</taxon>
        <taxon>Bacteroidota</taxon>
        <taxon>Cytophagia</taxon>
        <taxon>Cytophagales</taxon>
        <taxon>Cyclobacteriaceae</taxon>
        <taxon>Algoriphagus</taxon>
    </lineage>
</organism>
<accession>A0ABT2G797</accession>
<evidence type="ECO:0008006" key="3">
    <source>
        <dbReference type="Google" id="ProtNLM"/>
    </source>
</evidence>
<protein>
    <recommendedName>
        <fullName evidence="3">Permuted papain-like amidase enzyme, YaeF/YiiX, C92 family</fullName>
    </recommendedName>
</protein>
<gene>
    <name evidence="1" type="ORF">NY014_07870</name>
</gene>
<dbReference type="RefSeq" id="WP_259414010.1">
    <property type="nucleotide sequence ID" value="NZ_JANWGH010000001.1"/>
</dbReference>
<dbReference type="SUPFAM" id="SSF54001">
    <property type="entry name" value="Cysteine proteinases"/>
    <property type="match status" value="1"/>
</dbReference>
<dbReference type="Gene3D" id="3.90.1720.10">
    <property type="entry name" value="endopeptidase domain like (from Nostoc punctiforme)"/>
    <property type="match status" value="1"/>
</dbReference>